<protein>
    <submittedName>
        <fullName evidence="1">Uncharacterized protein</fullName>
    </submittedName>
</protein>
<sequence>MSYRDRLRKFGCLGRKRSIGGERTAFLPHGRKLSSNGYMWVVLLPHKFVIAFSFSTACTRTIVPSMDPQYIRHAQFSSLPEHVTEYIERAVPQRDHRRAVLEIFQVPTPQEADLEGIWSDDRPLRACFQALRGRSSSGPCVKFCTDPEYHFLKKRCAPIGMVLQQLRNVVHDIEEQLKQVLVQSAHATETPIEVDTHLWDMRFPLEESRRVFLWPDSMQSDDAGELMPLWYILMENLAHNFELVMPPTDSHFSYWCDFVLLQLEQVDAVVVTPTPKLFEEIKDALNGCQPIGQTQSSRFLANFLCPQLCCKTDPFQQVRRTLAPTVIGLAGLGLDDAYYFSGFVFTLSSDIRLLMSTLRELILTKRRT</sequence>
<evidence type="ECO:0000313" key="2">
    <source>
        <dbReference type="Proteomes" id="UP000243686"/>
    </source>
</evidence>
<evidence type="ECO:0000313" key="1">
    <source>
        <dbReference type="EMBL" id="OON21761.1"/>
    </source>
</evidence>
<dbReference type="Proteomes" id="UP000243686">
    <property type="component" value="Unassembled WGS sequence"/>
</dbReference>
<proteinExistence type="predicted"/>
<organism evidence="1 2">
    <name type="scientific">Opisthorchis viverrini</name>
    <name type="common">Southeast Asian liver fluke</name>
    <dbReference type="NCBI Taxonomy" id="6198"/>
    <lineage>
        <taxon>Eukaryota</taxon>
        <taxon>Metazoa</taxon>
        <taxon>Spiralia</taxon>
        <taxon>Lophotrochozoa</taxon>
        <taxon>Platyhelminthes</taxon>
        <taxon>Trematoda</taxon>
        <taxon>Digenea</taxon>
        <taxon>Opisthorchiida</taxon>
        <taxon>Opisthorchiata</taxon>
        <taxon>Opisthorchiidae</taxon>
        <taxon>Opisthorchis</taxon>
    </lineage>
</organism>
<gene>
    <name evidence="1" type="ORF">X801_02342</name>
</gene>
<keyword evidence="2" id="KW-1185">Reference proteome</keyword>
<name>A0A1S8X542_OPIVI</name>
<dbReference type="AlphaFoldDB" id="A0A1S8X542"/>
<dbReference type="EMBL" id="KV892003">
    <property type="protein sequence ID" value="OON21761.1"/>
    <property type="molecule type" value="Genomic_DNA"/>
</dbReference>
<reference evidence="1 2" key="1">
    <citation type="submission" date="2015-03" db="EMBL/GenBank/DDBJ databases">
        <title>Draft genome of the nematode, Opisthorchis viverrini.</title>
        <authorList>
            <person name="Mitreva M."/>
        </authorList>
    </citation>
    <scope>NUCLEOTIDE SEQUENCE [LARGE SCALE GENOMIC DNA]</scope>
    <source>
        <strain evidence="1">Khon Kaen</strain>
    </source>
</reference>
<accession>A0A1S8X542</accession>